<dbReference type="InterPro" id="IPR006076">
    <property type="entry name" value="FAD-dep_OxRdtase"/>
</dbReference>
<name>A0AAI8VFX2_9PEZI</name>
<comment type="cofactor">
    <cofactor evidence="1">
        <name>FAD</name>
        <dbReference type="ChEBI" id="CHEBI:57692"/>
    </cofactor>
</comment>
<evidence type="ECO:0000256" key="5">
    <source>
        <dbReference type="ARBA" id="ARBA00023002"/>
    </source>
</evidence>
<sequence length="398" mass="43432">MASTGNASYIIVGAGVFGTPTALHLITKYPNASIALVDRHAPDAPTRDIWRTDPLWKTFYHESGIYWISRSGFAKQVIDNFKQLGRTAEVYSLPVAEARKLYGGLFDEADYTGVKHVLINKTSGWADAKSALQAVIEEAVRLGVKYVTAEADKLEFDEEGGGACTGIRTSTGRSLTATHTILSTGAFTPKLLEKTADATGRDAFRAGDRIVAAGVTTGLATLDEETARVFASMPVCIQENPPERGASNGTLPLNKDRQLKWWGQYIFRNTQETPAGRQISAPPPDPDYAQWDVPDVLKKDVGFANRVTFGKRGAADAVTPSEDFIISPHPAASGGGLYVATCGSFHGWKFFPVIGDYVVRMLEGELEADLVERWAWDRALPDPRGNVVWPRKELKDLQ</sequence>
<keyword evidence="8" id="KW-1185">Reference proteome</keyword>
<dbReference type="AlphaFoldDB" id="A0AAI8VFX2"/>
<dbReference type="GO" id="GO:0051698">
    <property type="term" value="F:saccharopine oxidase activity"/>
    <property type="evidence" value="ECO:0007669"/>
    <property type="project" value="TreeGrafter"/>
</dbReference>
<protein>
    <submittedName>
        <fullName evidence="7">Uu.00g115980.m01.CDS01</fullName>
    </submittedName>
</protein>
<reference evidence="7" key="1">
    <citation type="submission" date="2023-10" db="EMBL/GenBank/DDBJ databases">
        <authorList>
            <person name="Hackl T."/>
        </authorList>
    </citation>
    <scope>NUCLEOTIDE SEQUENCE</scope>
</reference>
<keyword evidence="4" id="KW-0274">FAD</keyword>
<dbReference type="Gene3D" id="3.30.9.10">
    <property type="entry name" value="D-Amino Acid Oxidase, subunit A, domain 2"/>
    <property type="match status" value="1"/>
</dbReference>
<evidence type="ECO:0000256" key="4">
    <source>
        <dbReference type="ARBA" id="ARBA00022827"/>
    </source>
</evidence>
<evidence type="ECO:0000256" key="1">
    <source>
        <dbReference type="ARBA" id="ARBA00001974"/>
    </source>
</evidence>
<gene>
    <name evidence="7" type="ORF">KHLLAP_LOCUS4672</name>
</gene>
<evidence type="ECO:0000313" key="8">
    <source>
        <dbReference type="Proteomes" id="UP001295740"/>
    </source>
</evidence>
<dbReference type="Proteomes" id="UP001295740">
    <property type="component" value="Unassembled WGS sequence"/>
</dbReference>
<dbReference type="SUPFAM" id="SSF51905">
    <property type="entry name" value="FAD/NAD(P)-binding domain"/>
    <property type="match status" value="1"/>
</dbReference>
<feature type="domain" description="FAD dependent oxidoreductase" evidence="6">
    <location>
        <begin position="59"/>
        <end position="360"/>
    </location>
</feature>
<dbReference type="GO" id="GO:0050660">
    <property type="term" value="F:flavin adenine dinucleotide binding"/>
    <property type="evidence" value="ECO:0007669"/>
    <property type="project" value="InterPro"/>
</dbReference>
<dbReference type="InterPro" id="IPR045170">
    <property type="entry name" value="MTOX"/>
</dbReference>
<evidence type="ECO:0000259" key="6">
    <source>
        <dbReference type="Pfam" id="PF01266"/>
    </source>
</evidence>
<dbReference type="Gene3D" id="3.50.50.60">
    <property type="entry name" value="FAD/NAD(P)-binding domain"/>
    <property type="match status" value="2"/>
</dbReference>
<evidence type="ECO:0000256" key="3">
    <source>
        <dbReference type="ARBA" id="ARBA00022630"/>
    </source>
</evidence>
<evidence type="ECO:0000256" key="2">
    <source>
        <dbReference type="ARBA" id="ARBA00010989"/>
    </source>
</evidence>
<dbReference type="InterPro" id="IPR036188">
    <property type="entry name" value="FAD/NAD-bd_sf"/>
</dbReference>
<evidence type="ECO:0000313" key="7">
    <source>
        <dbReference type="EMBL" id="CAJ2504204.1"/>
    </source>
</evidence>
<organism evidence="7 8">
    <name type="scientific">Anthostomella pinea</name>
    <dbReference type="NCBI Taxonomy" id="933095"/>
    <lineage>
        <taxon>Eukaryota</taxon>
        <taxon>Fungi</taxon>
        <taxon>Dikarya</taxon>
        <taxon>Ascomycota</taxon>
        <taxon>Pezizomycotina</taxon>
        <taxon>Sordariomycetes</taxon>
        <taxon>Xylariomycetidae</taxon>
        <taxon>Xylariales</taxon>
        <taxon>Xylariaceae</taxon>
        <taxon>Anthostomella</taxon>
    </lineage>
</organism>
<comment type="caution">
    <text evidence="7">The sequence shown here is derived from an EMBL/GenBank/DDBJ whole genome shotgun (WGS) entry which is preliminary data.</text>
</comment>
<dbReference type="PANTHER" id="PTHR10961">
    <property type="entry name" value="PEROXISOMAL SARCOSINE OXIDASE"/>
    <property type="match status" value="1"/>
</dbReference>
<proteinExistence type="inferred from homology"/>
<dbReference type="GO" id="GO:0008115">
    <property type="term" value="F:sarcosine oxidase activity"/>
    <property type="evidence" value="ECO:0007669"/>
    <property type="project" value="TreeGrafter"/>
</dbReference>
<keyword evidence="3" id="KW-0285">Flavoprotein</keyword>
<comment type="similarity">
    <text evidence="2">Belongs to the MSOX/MTOX family.</text>
</comment>
<dbReference type="EMBL" id="CAUWAG010000006">
    <property type="protein sequence ID" value="CAJ2504204.1"/>
    <property type="molecule type" value="Genomic_DNA"/>
</dbReference>
<keyword evidence="5" id="KW-0560">Oxidoreductase</keyword>
<dbReference type="PANTHER" id="PTHR10961:SF37">
    <property type="entry name" value="FAD DEPENDENT OXIDOREDUCTASE DOMAIN-CONTAINING PROTEIN"/>
    <property type="match status" value="1"/>
</dbReference>
<dbReference type="Pfam" id="PF01266">
    <property type="entry name" value="DAO"/>
    <property type="match status" value="1"/>
</dbReference>
<accession>A0AAI8VFX2</accession>